<evidence type="ECO:0000256" key="1">
    <source>
        <dbReference type="ARBA" id="ARBA00006499"/>
    </source>
</evidence>
<comment type="caution">
    <text evidence="5">The sequence shown here is derived from an EMBL/GenBank/DDBJ whole genome shotgun (WGS) entry which is preliminary data.</text>
</comment>
<evidence type="ECO:0000313" key="5">
    <source>
        <dbReference type="EMBL" id="THE66669.1"/>
    </source>
</evidence>
<dbReference type="PANTHER" id="PTHR10655:SF17">
    <property type="entry name" value="LYSOPHOSPHOLIPASE-LIKE PROTEIN 1"/>
    <property type="match status" value="1"/>
</dbReference>
<name>A0A4S3TQJ3_9EURY</name>
<dbReference type="SUPFAM" id="SSF53474">
    <property type="entry name" value="alpha/beta-Hydrolases"/>
    <property type="match status" value="1"/>
</dbReference>
<keyword evidence="6" id="KW-1185">Reference proteome</keyword>
<dbReference type="Pfam" id="PF02230">
    <property type="entry name" value="Abhydrolase_2"/>
    <property type="match status" value="1"/>
</dbReference>
<dbReference type="OrthoDB" id="203477at2157"/>
<gene>
    <name evidence="5" type="ORF">D8Y22_00605</name>
</gene>
<sequence>MTATDRRLPDVSGPHGDQPLITAGAPARGADVAVVACHGRGATAQGVINLFDPVYRHGIAFLAPQAAGSSWYPRPASAPRGDNEPWLTSSVDAVGATLEAARAIAIPPERTLLAGFSQGASVVAEYCRRKPARYGGVCLLSGHLPGGSDDDRSIDGQLERTPVLVGYGDADAQLDSARVTETARAFEQAGAVVDERSYPDVGHEVTDDEFDAIRTMCMDLLED</sequence>
<dbReference type="GO" id="GO:0016787">
    <property type="term" value="F:hydrolase activity"/>
    <property type="evidence" value="ECO:0007669"/>
    <property type="project" value="UniProtKB-KW"/>
</dbReference>
<evidence type="ECO:0000259" key="4">
    <source>
        <dbReference type="Pfam" id="PF02230"/>
    </source>
</evidence>
<keyword evidence="2" id="KW-0378">Hydrolase</keyword>
<proteinExistence type="inferred from homology"/>
<protein>
    <submittedName>
        <fullName evidence="5">Phospholipase</fullName>
    </submittedName>
</protein>
<organism evidence="5 6">
    <name type="scientific">Salinadaptatus halalkaliphilus</name>
    <dbReference type="NCBI Taxonomy" id="2419781"/>
    <lineage>
        <taxon>Archaea</taxon>
        <taxon>Methanobacteriati</taxon>
        <taxon>Methanobacteriota</taxon>
        <taxon>Stenosarchaea group</taxon>
        <taxon>Halobacteria</taxon>
        <taxon>Halobacteriales</taxon>
        <taxon>Natrialbaceae</taxon>
        <taxon>Salinadaptatus</taxon>
    </lineage>
</organism>
<dbReference type="EMBL" id="RBZW01000003">
    <property type="protein sequence ID" value="THE66669.1"/>
    <property type="molecule type" value="Genomic_DNA"/>
</dbReference>
<dbReference type="Proteomes" id="UP000318864">
    <property type="component" value="Unassembled WGS sequence"/>
</dbReference>
<dbReference type="RefSeq" id="WP_141462623.1">
    <property type="nucleotide sequence ID" value="NZ_RBZW01000003.1"/>
</dbReference>
<reference evidence="5 6" key="1">
    <citation type="submission" date="2018-10" db="EMBL/GenBank/DDBJ databases">
        <title>Natronolimnobius sp. XQ-INN 246 isolated from Inner Mongolia Autonomous Region of China.</title>
        <authorList>
            <person name="Xue Q."/>
        </authorList>
    </citation>
    <scope>NUCLEOTIDE SEQUENCE [LARGE SCALE GENOMIC DNA]</scope>
    <source>
        <strain evidence="5 6">XQ-INN 246</strain>
    </source>
</reference>
<evidence type="ECO:0000256" key="3">
    <source>
        <dbReference type="SAM" id="MobiDB-lite"/>
    </source>
</evidence>
<evidence type="ECO:0000313" key="6">
    <source>
        <dbReference type="Proteomes" id="UP000318864"/>
    </source>
</evidence>
<evidence type="ECO:0000256" key="2">
    <source>
        <dbReference type="ARBA" id="ARBA00022801"/>
    </source>
</evidence>
<dbReference type="PANTHER" id="PTHR10655">
    <property type="entry name" value="LYSOPHOSPHOLIPASE-RELATED"/>
    <property type="match status" value="1"/>
</dbReference>
<feature type="region of interest" description="Disordered" evidence="3">
    <location>
        <begin position="1"/>
        <end position="20"/>
    </location>
</feature>
<dbReference type="InterPro" id="IPR029058">
    <property type="entry name" value="AB_hydrolase_fold"/>
</dbReference>
<feature type="domain" description="Phospholipase/carboxylesterase/thioesterase" evidence="4">
    <location>
        <begin position="27"/>
        <end position="215"/>
    </location>
</feature>
<dbReference type="AlphaFoldDB" id="A0A4S3TQJ3"/>
<comment type="similarity">
    <text evidence="1">Belongs to the AB hydrolase superfamily. AB hydrolase 2 family.</text>
</comment>
<dbReference type="Gene3D" id="3.40.50.1820">
    <property type="entry name" value="alpha/beta hydrolase"/>
    <property type="match status" value="1"/>
</dbReference>
<dbReference type="InterPro" id="IPR003140">
    <property type="entry name" value="PLipase/COase/thioEstase"/>
</dbReference>
<accession>A0A4S3TQJ3</accession>
<dbReference type="InterPro" id="IPR050565">
    <property type="entry name" value="LYPA1-2/EST-like"/>
</dbReference>